<dbReference type="InterPro" id="IPR036291">
    <property type="entry name" value="NAD(P)-bd_dom_sf"/>
</dbReference>
<comment type="similarity">
    <text evidence="1 2">Belongs to the dTDP-4-dehydrorhamnose reductase family.</text>
</comment>
<accession>A0A5J6ZBC7</accession>
<dbReference type="InterPro" id="IPR005913">
    <property type="entry name" value="dTDP_dehydrorham_reduct"/>
</dbReference>
<evidence type="ECO:0000313" key="5">
    <source>
        <dbReference type="Proteomes" id="UP000326711"/>
    </source>
</evidence>
<evidence type="ECO:0000259" key="3">
    <source>
        <dbReference type="Pfam" id="PF04321"/>
    </source>
</evidence>
<dbReference type="KEGG" id="cuo:CUROG_08085"/>
<dbReference type="SUPFAM" id="SSF51735">
    <property type="entry name" value="NAD(P)-binding Rossmann-fold domains"/>
    <property type="match status" value="1"/>
</dbReference>
<dbReference type="InterPro" id="IPR029903">
    <property type="entry name" value="RmlD-like-bd"/>
</dbReference>
<dbReference type="Proteomes" id="UP000326711">
    <property type="component" value="Chromosome"/>
</dbReference>
<dbReference type="GO" id="GO:0019305">
    <property type="term" value="P:dTDP-rhamnose biosynthetic process"/>
    <property type="evidence" value="ECO:0007669"/>
    <property type="project" value="UniProtKB-UniPathway"/>
</dbReference>
<feature type="domain" description="RmlD-like substrate binding" evidence="3">
    <location>
        <begin position="13"/>
        <end position="303"/>
    </location>
</feature>
<keyword evidence="5" id="KW-1185">Reference proteome</keyword>
<dbReference type="GO" id="GO:0008831">
    <property type="term" value="F:dTDP-4-dehydrorhamnose reductase activity"/>
    <property type="evidence" value="ECO:0007669"/>
    <property type="project" value="UniProtKB-EC"/>
</dbReference>
<dbReference type="Gene3D" id="3.40.50.720">
    <property type="entry name" value="NAD(P)-binding Rossmann-like Domain"/>
    <property type="match status" value="1"/>
</dbReference>
<dbReference type="AlphaFoldDB" id="A0A5J6ZBC7"/>
<proteinExistence type="inferred from homology"/>
<dbReference type="PANTHER" id="PTHR10491:SF4">
    <property type="entry name" value="METHIONINE ADENOSYLTRANSFERASE 2 SUBUNIT BETA"/>
    <property type="match status" value="1"/>
</dbReference>
<organism evidence="4 5">
    <name type="scientific">Corynebacterium urogenitale</name>
    <dbReference type="NCBI Taxonomy" id="2487892"/>
    <lineage>
        <taxon>Bacteria</taxon>
        <taxon>Bacillati</taxon>
        <taxon>Actinomycetota</taxon>
        <taxon>Actinomycetes</taxon>
        <taxon>Mycobacteriales</taxon>
        <taxon>Corynebacteriaceae</taxon>
        <taxon>Corynebacterium</taxon>
    </lineage>
</organism>
<evidence type="ECO:0000256" key="1">
    <source>
        <dbReference type="ARBA" id="ARBA00010944"/>
    </source>
</evidence>
<dbReference type="PANTHER" id="PTHR10491">
    <property type="entry name" value="DTDP-4-DEHYDRORHAMNOSE REDUCTASE"/>
    <property type="match status" value="1"/>
</dbReference>
<dbReference type="CDD" id="cd05254">
    <property type="entry name" value="dTDP_HR_like_SDR_e"/>
    <property type="match status" value="1"/>
</dbReference>
<dbReference type="Pfam" id="PF04321">
    <property type="entry name" value="RmlD_sub_bind"/>
    <property type="match status" value="1"/>
</dbReference>
<keyword evidence="2" id="KW-0521">NADP</keyword>
<sequence>MRRVTISVTLAFMDVFFTGASGQVGHALSALAPTAVGLTRADMDLAGDCDLSSLFSTPPSPRTVLINLAAFTTVDAAEDPTHAAEVEAINASAPGKLARQCATWGIPMIHVSTDYAFSGRRNKGEENHPADVTAPINVYGRTKVAGEQAALAQGAWVVRTSWVYTGPRNEGKDFVKTMVQLAQRGVNPSVVDDQWGRPTYASHLAAGLLEIARALVGEHPSVRAEDVPHILHCAGSGEAITWFDLARSTFAMAGHEAERVSRIPTSEYPTPAPRPLNAALSVSEWEQIGFRPLPAWQDGLKDSVG</sequence>
<comment type="pathway">
    <text evidence="2">Carbohydrate biosynthesis; dTDP-L-rhamnose biosynthesis.</text>
</comment>
<keyword evidence="2 4" id="KW-0560">Oxidoreductase</keyword>
<dbReference type="UniPathway" id="UPA00124"/>
<name>A0A5J6ZBC7_9CORY</name>
<dbReference type="EC" id="1.1.1.133" evidence="2"/>
<evidence type="ECO:0000313" key="4">
    <source>
        <dbReference type="EMBL" id="QFQ02965.1"/>
    </source>
</evidence>
<evidence type="ECO:0000256" key="2">
    <source>
        <dbReference type="RuleBase" id="RU364082"/>
    </source>
</evidence>
<dbReference type="Gene3D" id="3.90.25.10">
    <property type="entry name" value="UDP-galactose 4-epimerase, domain 1"/>
    <property type="match status" value="1"/>
</dbReference>
<comment type="function">
    <text evidence="2">Catalyzes the reduction of dTDP-6-deoxy-L-lyxo-4-hexulose to yield dTDP-L-rhamnose.</text>
</comment>
<reference evidence="5" key="1">
    <citation type="submission" date="2019-10" db="EMBL/GenBank/DDBJ databases">
        <title>Complete genome sequence of Corynebacterium urogenitalis DSM 108747, isolated from the genital tract of a cow.</title>
        <authorList>
            <person name="Ruckert C."/>
            <person name="Ballas P."/>
            <person name="Wagener K."/>
            <person name="Drillich M."/>
            <person name="Kaempfer P."/>
            <person name="Busse H.-J."/>
            <person name="Ehling-Schulz M."/>
        </authorList>
    </citation>
    <scope>NUCLEOTIDE SEQUENCE [LARGE SCALE GENOMIC DNA]</scope>
    <source>
        <strain evidence="5">LMM 1652</strain>
    </source>
</reference>
<gene>
    <name evidence="4" type="primary">rmlD</name>
    <name evidence="4" type="ORF">CUROG_08085</name>
</gene>
<protein>
    <recommendedName>
        <fullName evidence="2">dTDP-4-dehydrorhamnose reductase</fullName>
        <ecNumber evidence="2">1.1.1.133</ecNumber>
    </recommendedName>
</protein>
<dbReference type="EMBL" id="CP045032">
    <property type="protein sequence ID" value="QFQ02965.1"/>
    <property type="molecule type" value="Genomic_DNA"/>
</dbReference>